<accession>A0A9W7FFH3</accession>
<evidence type="ECO:0000313" key="3">
    <source>
        <dbReference type="EMBL" id="GMI11200.1"/>
    </source>
</evidence>
<feature type="chain" id="PRO_5040851429" evidence="2">
    <location>
        <begin position="22"/>
        <end position="141"/>
    </location>
</feature>
<dbReference type="OrthoDB" id="196100at2759"/>
<dbReference type="AlphaFoldDB" id="A0A9W7FFH3"/>
<protein>
    <submittedName>
        <fullName evidence="3">Uncharacterized protein</fullName>
    </submittedName>
</protein>
<gene>
    <name evidence="3" type="ORF">TrLO_g15539</name>
</gene>
<evidence type="ECO:0000256" key="1">
    <source>
        <dbReference type="SAM" id="Phobius"/>
    </source>
</evidence>
<feature type="transmembrane region" description="Helical" evidence="1">
    <location>
        <begin position="96"/>
        <end position="114"/>
    </location>
</feature>
<keyword evidence="1" id="KW-1133">Transmembrane helix</keyword>
<reference evidence="4" key="1">
    <citation type="journal article" date="2023" name="Commun. Biol.">
        <title>Genome analysis of Parmales, the sister group of diatoms, reveals the evolutionary specialization of diatoms from phago-mixotrophs to photoautotrophs.</title>
        <authorList>
            <person name="Ban H."/>
            <person name="Sato S."/>
            <person name="Yoshikawa S."/>
            <person name="Yamada K."/>
            <person name="Nakamura Y."/>
            <person name="Ichinomiya M."/>
            <person name="Sato N."/>
            <person name="Blanc-Mathieu R."/>
            <person name="Endo H."/>
            <person name="Kuwata A."/>
            <person name="Ogata H."/>
        </authorList>
    </citation>
    <scope>NUCLEOTIDE SEQUENCE [LARGE SCALE GENOMIC DNA]</scope>
    <source>
        <strain evidence="4">NIES 3700</strain>
    </source>
</reference>
<keyword evidence="2" id="KW-0732">Signal</keyword>
<organism evidence="3 4">
    <name type="scientific">Triparma laevis f. longispina</name>
    <dbReference type="NCBI Taxonomy" id="1714387"/>
    <lineage>
        <taxon>Eukaryota</taxon>
        <taxon>Sar</taxon>
        <taxon>Stramenopiles</taxon>
        <taxon>Ochrophyta</taxon>
        <taxon>Bolidophyceae</taxon>
        <taxon>Parmales</taxon>
        <taxon>Triparmaceae</taxon>
        <taxon>Triparma</taxon>
    </lineage>
</organism>
<keyword evidence="1" id="KW-0812">Transmembrane</keyword>
<name>A0A9W7FFH3_9STRA</name>
<proteinExistence type="predicted"/>
<comment type="caution">
    <text evidence="3">The sequence shown here is derived from an EMBL/GenBank/DDBJ whole genome shotgun (WGS) entry which is preliminary data.</text>
</comment>
<dbReference type="Proteomes" id="UP001165122">
    <property type="component" value="Unassembled WGS sequence"/>
</dbReference>
<keyword evidence="4" id="KW-1185">Reference proteome</keyword>
<sequence length="141" mass="15145">MLAQFVLFAAFLESSIHVCSLQPLSCSPSPVSSPSPVASPLASNPPPPLQLFSSHRESNLPALFSSPPLLPSSPATVEANVNAEENSPWDGTYTEVIVWSLFASFLFFVCGAAIRRKCTIQKGRTDRGVITSMLLPEDNVL</sequence>
<evidence type="ECO:0000256" key="2">
    <source>
        <dbReference type="SAM" id="SignalP"/>
    </source>
</evidence>
<evidence type="ECO:0000313" key="4">
    <source>
        <dbReference type="Proteomes" id="UP001165122"/>
    </source>
</evidence>
<dbReference type="EMBL" id="BRXW01000159">
    <property type="protein sequence ID" value="GMI11200.1"/>
    <property type="molecule type" value="Genomic_DNA"/>
</dbReference>
<feature type="signal peptide" evidence="2">
    <location>
        <begin position="1"/>
        <end position="21"/>
    </location>
</feature>
<keyword evidence="1" id="KW-0472">Membrane</keyword>